<dbReference type="CDD" id="cd10747">
    <property type="entry name" value="DnaJ_C"/>
    <property type="match status" value="1"/>
</dbReference>
<evidence type="ECO:0000256" key="15">
    <source>
        <dbReference type="PROSITE-ProRule" id="PRU00546"/>
    </source>
</evidence>
<dbReference type="InterPro" id="IPR012724">
    <property type="entry name" value="DnaJ"/>
</dbReference>
<dbReference type="InterPro" id="IPR036410">
    <property type="entry name" value="HSP_DnaJ_Cys-rich_dom_sf"/>
</dbReference>
<dbReference type="HAMAP" id="MF_01152">
    <property type="entry name" value="DnaJ"/>
    <property type="match status" value="1"/>
</dbReference>
<dbReference type="NCBIfam" id="TIGR02349">
    <property type="entry name" value="DnaJ_bact"/>
    <property type="match status" value="1"/>
</dbReference>
<comment type="subcellular location">
    <subcellularLocation>
        <location evidence="1 14">Cytoplasm</location>
    </subcellularLocation>
</comment>
<feature type="repeat" description="CXXCXGXG motif" evidence="14">
    <location>
        <begin position="201"/>
        <end position="208"/>
    </location>
</feature>
<dbReference type="PANTHER" id="PTHR43096:SF48">
    <property type="entry name" value="CHAPERONE PROTEIN DNAJ"/>
    <property type="match status" value="1"/>
</dbReference>
<evidence type="ECO:0000256" key="1">
    <source>
        <dbReference type="ARBA" id="ARBA00004496"/>
    </source>
</evidence>
<dbReference type="PANTHER" id="PTHR43096">
    <property type="entry name" value="DNAJ HOMOLOG 1, MITOCHONDRIAL-RELATED"/>
    <property type="match status" value="1"/>
</dbReference>
<evidence type="ECO:0000256" key="10">
    <source>
        <dbReference type="ARBA" id="ARBA00023186"/>
    </source>
</evidence>
<dbReference type="PROSITE" id="PS00636">
    <property type="entry name" value="DNAJ_1"/>
    <property type="match status" value="1"/>
</dbReference>
<dbReference type="Gene3D" id="1.10.287.110">
    <property type="entry name" value="DnaJ domain"/>
    <property type="match status" value="1"/>
</dbReference>
<feature type="domain" description="J" evidence="16">
    <location>
        <begin position="5"/>
        <end position="70"/>
    </location>
</feature>
<feature type="repeat" description="CXXCXGXG motif" evidence="14">
    <location>
        <begin position="158"/>
        <end position="165"/>
    </location>
</feature>
<dbReference type="InterPro" id="IPR036869">
    <property type="entry name" value="J_dom_sf"/>
</dbReference>
<evidence type="ECO:0000259" key="17">
    <source>
        <dbReference type="PROSITE" id="PS51188"/>
    </source>
</evidence>
<dbReference type="SUPFAM" id="SSF46565">
    <property type="entry name" value="Chaperone J-domain"/>
    <property type="match status" value="1"/>
</dbReference>
<comment type="function">
    <text evidence="11 14">Participates actively in the response to hyperosmotic and heat shock by preventing the aggregation of stress-denatured proteins and by disaggregating proteins, also in an autonomous, DnaK-independent fashion. Unfolded proteins bind initially to DnaJ; upon interaction with the DnaJ-bound protein, DnaK hydrolyzes its bound ATP, resulting in the formation of a stable complex. GrpE releases ADP from DnaK; ATP binding to DnaK triggers the release of the substrate protein, thus completing the reaction cycle. Several rounds of ATP-dependent interactions between DnaJ, DnaK and GrpE are required for fully efficient folding. Also involved, together with DnaK and GrpE, in the DNA replication of plasmids through activation of initiation proteins.</text>
</comment>
<keyword evidence="3 14" id="KW-0963">Cytoplasm</keyword>
<evidence type="ECO:0000256" key="12">
    <source>
        <dbReference type="ARBA" id="ARBA00061004"/>
    </source>
</evidence>
<dbReference type="STRING" id="2325.TKV_c09920"/>
<comment type="domain">
    <text evidence="14">The J domain is necessary and sufficient to stimulate DnaK ATPase activity. Zinc center 1 plays an important role in the autonomous, DnaK-independent chaperone activity of DnaJ. Zinc center 2 is essential for interaction with DnaK and for DnaJ activity.</text>
</comment>
<feature type="zinc finger region" description="CR-type" evidence="15">
    <location>
        <begin position="145"/>
        <end position="227"/>
    </location>
</feature>
<dbReference type="CDD" id="cd10719">
    <property type="entry name" value="DnaJ_zf"/>
    <property type="match status" value="1"/>
</dbReference>
<dbReference type="GO" id="GO:0006260">
    <property type="term" value="P:DNA replication"/>
    <property type="evidence" value="ECO:0007669"/>
    <property type="project" value="UniProtKB-KW"/>
</dbReference>
<dbReference type="InterPro" id="IPR008971">
    <property type="entry name" value="HSP40/DnaJ_pept-bd"/>
</dbReference>
<dbReference type="KEGG" id="tki:TKV_c09920"/>
<dbReference type="Pfam" id="PF00226">
    <property type="entry name" value="DnaJ"/>
    <property type="match status" value="1"/>
</dbReference>
<feature type="repeat" description="CXXCXGXG motif" evidence="14">
    <location>
        <begin position="175"/>
        <end position="182"/>
    </location>
</feature>
<dbReference type="HOGENOM" id="CLU_017633_0_7_9"/>
<protein>
    <recommendedName>
        <fullName evidence="13 14">Chaperone protein DnaJ</fullName>
    </recommendedName>
</protein>
<keyword evidence="5 14" id="KW-0479">Metal-binding</keyword>
<feature type="domain" description="CR-type" evidence="17">
    <location>
        <begin position="145"/>
        <end position="227"/>
    </location>
</feature>
<dbReference type="InterPro" id="IPR001305">
    <property type="entry name" value="HSP_DnaJ_Cys-rich_dom"/>
</dbReference>
<keyword evidence="7 14" id="KW-0863">Zinc-finger</keyword>
<keyword evidence="19" id="KW-1185">Reference proteome</keyword>
<dbReference type="eggNOG" id="COG0484">
    <property type="taxonomic scope" value="Bacteria"/>
</dbReference>
<comment type="cofactor">
    <cofactor evidence="14">
        <name>Zn(2+)</name>
        <dbReference type="ChEBI" id="CHEBI:29105"/>
    </cofactor>
    <text evidence="14">Binds 2 Zn(2+) ions per monomer.</text>
</comment>
<dbReference type="Gene3D" id="2.60.260.20">
    <property type="entry name" value="Urease metallochaperone UreE, N-terminal domain"/>
    <property type="match status" value="2"/>
</dbReference>
<evidence type="ECO:0000256" key="14">
    <source>
        <dbReference type="HAMAP-Rule" id="MF_01152"/>
    </source>
</evidence>
<dbReference type="PROSITE" id="PS51188">
    <property type="entry name" value="ZF_CR"/>
    <property type="match status" value="1"/>
</dbReference>
<dbReference type="SMART" id="SM00271">
    <property type="entry name" value="DnaJ"/>
    <property type="match status" value="1"/>
</dbReference>
<feature type="binding site" evidence="14">
    <location>
        <position position="201"/>
    </location>
    <ligand>
        <name>Zn(2+)</name>
        <dbReference type="ChEBI" id="CHEBI:29105"/>
        <label>2</label>
    </ligand>
</feature>
<evidence type="ECO:0000256" key="9">
    <source>
        <dbReference type="ARBA" id="ARBA00023016"/>
    </source>
</evidence>
<dbReference type="GO" id="GO:0031072">
    <property type="term" value="F:heat shock protein binding"/>
    <property type="evidence" value="ECO:0007669"/>
    <property type="project" value="InterPro"/>
</dbReference>
<organism evidence="18 19">
    <name type="scientific">Thermoanaerobacter kivui</name>
    <name type="common">Acetogenium kivui</name>
    <dbReference type="NCBI Taxonomy" id="2325"/>
    <lineage>
        <taxon>Bacteria</taxon>
        <taxon>Bacillati</taxon>
        <taxon>Bacillota</taxon>
        <taxon>Clostridia</taxon>
        <taxon>Thermoanaerobacterales</taxon>
        <taxon>Thermoanaerobacteraceae</taxon>
        <taxon>Thermoanaerobacter</taxon>
    </lineage>
</organism>
<dbReference type="InterPro" id="IPR002939">
    <property type="entry name" value="DnaJ_C"/>
</dbReference>
<dbReference type="Gene3D" id="2.10.230.10">
    <property type="entry name" value="Heat shock protein DnaJ, cysteine-rich domain"/>
    <property type="match status" value="1"/>
</dbReference>
<evidence type="ECO:0000256" key="8">
    <source>
        <dbReference type="ARBA" id="ARBA00022833"/>
    </source>
</evidence>
<evidence type="ECO:0000256" key="13">
    <source>
        <dbReference type="ARBA" id="ARBA00067609"/>
    </source>
</evidence>
<dbReference type="GO" id="GO:0008270">
    <property type="term" value="F:zinc ion binding"/>
    <property type="evidence" value="ECO:0007669"/>
    <property type="project" value="UniProtKB-UniRule"/>
</dbReference>
<dbReference type="FunFam" id="1.10.287.110:FF:000034">
    <property type="entry name" value="Chaperone protein DnaJ"/>
    <property type="match status" value="1"/>
</dbReference>
<dbReference type="NCBIfam" id="NF008035">
    <property type="entry name" value="PRK10767.1"/>
    <property type="match status" value="1"/>
</dbReference>
<evidence type="ECO:0000256" key="4">
    <source>
        <dbReference type="ARBA" id="ARBA00022705"/>
    </source>
</evidence>
<evidence type="ECO:0000256" key="3">
    <source>
        <dbReference type="ARBA" id="ARBA00022490"/>
    </source>
</evidence>
<dbReference type="Proteomes" id="UP000029669">
    <property type="component" value="Chromosome"/>
</dbReference>
<feature type="binding site" evidence="14">
    <location>
        <position position="178"/>
    </location>
    <ligand>
        <name>Zn(2+)</name>
        <dbReference type="ChEBI" id="CHEBI:29105"/>
        <label>2</label>
    </ligand>
</feature>
<dbReference type="InterPro" id="IPR018253">
    <property type="entry name" value="DnaJ_domain_CS"/>
</dbReference>
<sequence>MVKKDLYEILGVDRNATEEEIKRAYRRLAKKYHPDLNPGDKEAEQKFKEINEAYEILSDPQKRAQYDQFGSAAFEQGGFGQGGFGQGGFGEGGFDFGGFGGFGDIFGDIFSDFFGTGRRKTETGPQKGSDIRYDLTLTFEEAAFGVEKEIEVERFEECDMCKGTGAKPGTKPETCPVCHGTGEVRTAQNTPFGRIVNIRTCHRCHGEGKVITDPCPKCVGSGRIRKRRKIKVNIPAGIDDGQMLTLRGEGEPGLRGGPRGDLYIVIHVKPHHLFTRDGYNVLLKMPISFADAALGAEIKVPTLDGTVSYKIPEGTQTGTKFRLRGKGIPHINGRGRGDQIVEVYIEVPKKLTERQKELLREFKKLEGEDTSESKSFFQRMKDAFGG</sequence>
<gene>
    <name evidence="14 18" type="primary">dnaJ</name>
    <name evidence="18" type="ORF">TKV_c09920</name>
</gene>
<dbReference type="EMBL" id="CP009170">
    <property type="protein sequence ID" value="AIS52169.1"/>
    <property type="molecule type" value="Genomic_DNA"/>
</dbReference>
<dbReference type="PROSITE" id="PS50076">
    <property type="entry name" value="DNAJ_2"/>
    <property type="match status" value="1"/>
</dbReference>
<keyword evidence="10 14" id="KW-0143">Chaperone</keyword>
<name>A0A097AQR1_THEKI</name>
<feature type="binding site" evidence="14">
    <location>
        <position position="158"/>
    </location>
    <ligand>
        <name>Zn(2+)</name>
        <dbReference type="ChEBI" id="CHEBI:29105"/>
        <label>1</label>
    </ligand>
</feature>
<keyword evidence="6 14" id="KW-0677">Repeat</keyword>
<dbReference type="PRINTS" id="PR00625">
    <property type="entry name" value="JDOMAIN"/>
</dbReference>
<evidence type="ECO:0000256" key="2">
    <source>
        <dbReference type="ARBA" id="ARBA00011738"/>
    </source>
</evidence>
<evidence type="ECO:0000256" key="6">
    <source>
        <dbReference type="ARBA" id="ARBA00022737"/>
    </source>
</evidence>
<comment type="similarity">
    <text evidence="12 14">Belongs to the DnaJ family.</text>
</comment>
<dbReference type="AlphaFoldDB" id="A0A097AQR1"/>
<feature type="binding site" evidence="14">
    <location>
        <position position="161"/>
    </location>
    <ligand>
        <name>Zn(2+)</name>
        <dbReference type="ChEBI" id="CHEBI:29105"/>
        <label>1</label>
    </ligand>
</feature>
<dbReference type="Pfam" id="PF01556">
    <property type="entry name" value="DnaJ_C"/>
    <property type="match status" value="1"/>
</dbReference>
<feature type="binding site" evidence="14">
    <location>
        <position position="204"/>
    </location>
    <ligand>
        <name>Zn(2+)</name>
        <dbReference type="ChEBI" id="CHEBI:29105"/>
        <label>2</label>
    </ligand>
</feature>
<dbReference type="CDD" id="cd06257">
    <property type="entry name" value="DnaJ"/>
    <property type="match status" value="1"/>
</dbReference>
<dbReference type="InterPro" id="IPR001623">
    <property type="entry name" value="DnaJ_domain"/>
</dbReference>
<keyword evidence="4 14" id="KW-0235">DNA replication</keyword>
<feature type="repeat" description="CXXCXGXG motif" evidence="14">
    <location>
        <begin position="215"/>
        <end position="222"/>
    </location>
</feature>
<accession>A0A097AQR1</accession>
<evidence type="ECO:0000256" key="7">
    <source>
        <dbReference type="ARBA" id="ARBA00022771"/>
    </source>
</evidence>
<evidence type="ECO:0000256" key="5">
    <source>
        <dbReference type="ARBA" id="ARBA00022723"/>
    </source>
</evidence>
<dbReference type="GO" id="GO:0005737">
    <property type="term" value="C:cytoplasm"/>
    <property type="evidence" value="ECO:0007669"/>
    <property type="project" value="UniProtKB-SubCell"/>
</dbReference>
<feature type="binding site" evidence="14">
    <location>
        <position position="215"/>
    </location>
    <ligand>
        <name>Zn(2+)</name>
        <dbReference type="ChEBI" id="CHEBI:29105"/>
        <label>1</label>
    </ligand>
</feature>
<dbReference type="SUPFAM" id="SSF57938">
    <property type="entry name" value="DnaJ/Hsp40 cysteine-rich domain"/>
    <property type="match status" value="1"/>
</dbReference>
<dbReference type="GO" id="GO:0009408">
    <property type="term" value="P:response to heat"/>
    <property type="evidence" value="ECO:0007669"/>
    <property type="project" value="InterPro"/>
</dbReference>
<evidence type="ECO:0000259" key="16">
    <source>
        <dbReference type="PROSITE" id="PS50076"/>
    </source>
</evidence>
<dbReference type="FunFam" id="2.60.260.20:FF:000004">
    <property type="entry name" value="Molecular chaperone DnaJ"/>
    <property type="match status" value="1"/>
</dbReference>
<comment type="subunit">
    <text evidence="2 14">Homodimer.</text>
</comment>
<keyword evidence="9 14" id="KW-0346">Stress response</keyword>
<proteinExistence type="inferred from homology"/>
<dbReference type="FunFam" id="2.10.230.10:FF:000002">
    <property type="entry name" value="Molecular chaperone DnaJ"/>
    <property type="match status" value="1"/>
</dbReference>
<dbReference type="GO" id="GO:0005524">
    <property type="term" value="F:ATP binding"/>
    <property type="evidence" value="ECO:0007669"/>
    <property type="project" value="InterPro"/>
</dbReference>
<dbReference type="OrthoDB" id="9779889at2"/>
<dbReference type="SUPFAM" id="SSF49493">
    <property type="entry name" value="HSP40/DnaJ peptide-binding domain"/>
    <property type="match status" value="2"/>
</dbReference>
<dbReference type="NCBIfam" id="NF010870">
    <property type="entry name" value="PRK14277.1"/>
    <property type="match status" value="1"/>
</dbReference>
<dbReference type="GO" id="GO:0042026">
    <property type="term" value="P:protein refolding"/>
    <property type="evidence" value="ECO:0007669"/>
    <property type="project" value="TreeGrafter"/>
</dbReference>
<reference evidence="19" key="1">
    <citation type="journal article" date="2015" name="Genome Announc.">
        <title>Whole-Genome Sequences of 80 Environmental and Clinical Isolates of Burkholderia pseudomallei.</title>
        <authorList>
            <person name="Johnson S.L."/>
            <person name="Baker A.L."/>
            <person name="Chain P.S."/>
            <person name="Currie B.J."/>
            <person name="Daligault H.E."/>
            <person name="Davenport K.W."/>
            <person name="Davis C.B."/>
            <person name="Inglis T.J."/>
            <person name="Kaestli M."/>
            <person name="Koren S."/>
            <person name="Mayo M."/>
            <person name="Merritt A.J."/>
            <person name="Price E.P."/>
            <person name="Sarovich D.S."/>
            <person name="Warner J."/>
            <person name="Rosovitz M.J."/>
        </authorList>
    </citation>
    <scope>NUCLEOTIDE SEQUENCE [LARGE SCALE GENOMIC DNA]</scope>
    <source>
        <strain evidence="19">DSM 2030</strain>
    </source>
</reference>
<dbReference type="GO" id="GO:0051082">
    <property type="term" value="F:unfolded protein binding"/>
    <property type="evidence" value="ECO:0007669"/>
    <property type="project" value="UniProtKB-UniRule"/>
</dbReference>
<dbReference type="Pfam" id="PF00684">
    <property type="entry name" value="DnaJ_CXXCXGXG"/>
    <property type="match status" value="1"/>
</dbReference>
<feature type="binding site" evidence="14">
    <location>
        <position position="218"/>
    </location>
    <ligand>
        <name>Zn(2+)</name>
        <dbReference type="ChEBI" id="CHEBI:29105"/>
        <label>1</label>
    </ligand>
</feature>
<evidence type="ECO:0000313" key="19">
    <source>
        <dbReference type="Proteomes" id="UP000029669"/>
    </source>
</evidence>
<evidence type="ECO:0000313" key="18">
    <source>
        <dbReference type="EMBL" id="AIS52169.1"/>
    </source>
</evidence>
<keyword evidence="8 14" id="KW-0862">Zinc</keyword>
<dbReference type="RefSeq" id="WP_049684965.1">
    <property type="nucleotide sequence ID" value="NZ_CP009170.1"/>
</dbReference>
<feature type="binding site" evidence="14">
    <location>
        <position position="175"/>
    </location>
    <ligand>
        <name>Zn(2+)</name>
        <dbReference type="ChEBI" id="CHEBI:29105"/>
        <label>2</label>
    </ligand>
</feature>
<evidence type="ECO:0000256" key="11">
    <source>
        <dbReference type="ARBA" id="ARBA00053423"/>
    </source>
</evidence>